<dbReference type="FunFam" id="3.40.50.10210:FF:000001">
    <property type="entry name" value="Nicotinate-nucleotide--dimethylbenzimidazole phosphoribosyltransferase"/>
    <property type="match status" value="1"/>
</dbReference>
<comment type="similarity">
    <text evidence="3 11">Belongs to the CobT family.</text>
</comment>
<gene>
    <name evidence="11" type="primary">cobT</name>
    <name evidence="12" type="ORF">SAMN05421505_103121</name>
</gene>
<dbReference type="InterPro" id="IPR036087">
    <property type="entry name" value="Nict_dMeBzImd_PRibTrfase_sf"/>
</dbReference>
<dbReference type="SUPFAM" id="SSF52733">
    <property type="entry name" value="Nicotinate mononucleotide:5,6-dimethylbenzimidazole phosphoribosyltransferase (CobT)"/>
    <property type="match status" value="1"/>
</dbReference>
<comment type="function">
    <text evidence="1 11">Catalyzes the synthesis of alpha-ribazole-5'-phosphate from nicotinate mononucleotide (NAMN) and 5,6-dimethylbenzimidazole (DMB).</text>
</comment>
<dbReference type="Pfam" id="PF02277">
    <property type="entry name" value="DBI_PRT"/>
    <property type="match status" value="1"/>
</dbReference>
<dbReference type="Gene3D" id="1.10.1610.10">
    <property type="match status" value="1"/>
</dbReference>
<dbReference type="InterPro" id="IPR003200">
    <property type="entry name" value="Nict_dMeBzImd_PRibTrfase"/>
</dbReference>
<dbReference type="Proteomes" id="UP000198923">
    <property type="component" value="Unassembled WGS sequence"/>
</dbReference>
<dbReference type="InterPro" id="IPR023195">
    <property type="entry name" value="Nict_dMeBzImd_PRibTrfase_N"/>
</dbReference>
<evidence type="ECO:0000256" key="4">
    <source>
        <dbReference type="ARBA" id="ARBA00011991"/>
    </source>
</evidence>
<dbReference type="STRING" id="504805.SAMN05421505_103121"/>
<proteinExistence type="inferred from homology"/>
<dbReference type="PANTHER" id="PTHR43463">
    <property type="entry name" value="NICOTINATE-NUCLEOTIDE--DIMETHYLBENZIMIDAZOLE PHOSPHORIBOSYLTRANSFERASE"/>
    <property type="match status" value="1"/>
</dbReference>
<evidence type="ECO:0000256" key="1">
    <source>
        <dbReference type="ARBA" id="ARBA00002197"/>
    </source>
</evidence>
<dbReference type="OrthoDB" id="9773807at2"/>
<dbReference type="HAMAP" id="MF_00230">
    <property type="entry name" value="CobT"/>
    <property type="match status" value="1"/>
</dbReference>
<keyword evidence="13" id="KW-1185">Reference proteome</keyword>
<comment type="catalytic activity">
    <reaction evidence="10 11">
        <text>5,6-dimethylbenzimidazole + nicotinate beta-D-ribonucleotide = alpha-ribazole 5'-phosphate + nicotinate + H(+)</text>
        <dbReference type="Rhea" id="RHEA:11196"/>
        <dbReference type="ChEBI" id="CHEBI:15378"/>
        <dbReference type="ChEBI" id="CHEBI:15890"/>
        <dbReference type="ChEBI" id="CHEBI:32544"/>
        <dbReference type="ChEBI" id="CHEBI:57502"/>
        <dbReference type="ChEBI" id="CHEBI:57918"/>
        <dbReference type="EC" id="2.4.2.21"/>
    </reaction>
</comment>
<feature type="active site" description="Proton acceptor" evidence="11">
    <location>
        <position position="327"/>
    </location>
</feature>
<dbReference type="AlphaFoldDB" id="A0A1G7T5U3"/>
<evidence type="ECO:0000256" key="7">
    <source>
        <dbReference type="ARBA" id="ARBA00022676"/>
    </source>
</evidence>
<dbReference type="NCBIfam" id="TIGR03160">
    <property type="entry name" value="cobT_DBIPRT"/>
    <property type="match status" value="1"/>
</dbReference>
<comment type="pathway">
    <text evidence="2 11">Nucleoside biosynthesis; alpha-ribazole biosynthesis; alpha-ribazole from 5,6-dimethylbenzimidazole: step 1/2.</text>
</comment>
<dbReference type="EMBL" id="FNCN01000003">
    <property type="protein sequence ID" value="SDG30655.1"/>
    <property type="molecule type" value="Genomic_DNA"/>
</dbReference>
<dbReference type="UniPathway" id="UPA00061">
    <property type="reaction ID" value="UER00516"/>
</dbReference>
<evidence type="ECO:0000256" key="5">
    <source>
        <dbReference type="ARBA" id="ARBA00015486"/>
    </source>
</evidence>
<dbReference type="Gene3D" id="3.40.50.10210">
    <property type="match status" value="1"/>
</dbReference>
<name>A0A1G7T5U3_9ACTN</name>
<evidence type="ECO:0000256" key="6">
    <source>
        <dbReference type="ARBA" id="ARBA00022573"/>
    </source>
</evidence>
<evidence type="ECO:0000256" key="10">
    <source>
        <dbReference type="ARBA" id="ARBA00047340"/>
    </source>
</evidence>
<reference evidence="12 13" key="1">
    <citation type="submission" date="2016-10" db="EMBL/GenBank/DDBJ databases">
        <authorList>
            <person name="de Groot N.N."/>
        </authorList>
    </citation>
    <scope>NUCLEOTIDE SEQUENCE [LARGE SCALE GENOMIC DNA]</scope>
    <source>
        <strain evidence="12 13">CPCC 201354</strain>
    </source>
</reference>
<dbReference type="CDD" id="cd02439">
    <property type="entry name" value="DMB-PRT_CobT"/>
    <property type="match status" value="1"/>
</dbReference>
<evidence type="ECO:0000313" key="13">
    <source>
        <dbReference type="Proteomes" id="UP000198923"/>
    </source>
</evidence>
<sequence length="361" mass="35934">MSPLEETVAAISPADPAVLADARAHQERLTKPRGALGVLEDVAVRLAGAAGRSPAPMPSPAALAIFAGDHGVHAQGVTPWPQEVTTQMVGNFLAGGAVANAFAAQVGASVTVVDVGVAADLDDAPGLLRRKVAYGTADLASGPAMTTAQAVAALHVGIETARALIEDGARCLITGDMGIANTTASAALICAFTGTSPEEATGRGTGIDDETLQRKIDVVRRALAANGLEPTSHEPAGAAAGLRVLAAVGGLEHAAIAGFILGGAAARVPVILDGVIAGSAALAAAALAPAVVDHCVAGHRSAEPGHRAALDHLGLRPLVDLELRLGEGTGGLLAHPLVCSAVRVMHDVATFDAAGVTEKEI</sequence>
<dbReference type="PANTHER" id="PTHR43463:SF1">
    <property type="entry name" value="NICOTINATE-NUCLEOTIDE--DIMETHYLBENZIMIDAZOLE PHOSPHORIBOSYLTRANSFERASE"/>
    <property type="match status" value="1"/>
</dbReference>
<protein>
    <recommendedName>
        <fullName evidence="5 11">Nicotinate-nucleotide--dimethylbenzimidazole phosphoribosyltransferase</fullName>
        <shortName evidence="11">NN:DBI PRT</shortName>
        <ecNumber evidence="4 11">2.4.2.21</ecNumber>
    </recommendedName>
    <alternativeName>
        <fullName evidence="9 11">N(1)-alpha-phosphoribosyltransferase</fullName>
    </alternativeName>
</protein>
<dbReference type="EC" id="2.4.2.21" evidence="4 11"/>
<keyword evidence="7 11" id="KW-0328">Glycosyltransferase</keyword>
<evidence type="ECO:0000256" key="2">
    <source>
        <dbReference type="ARBA" id="ARBA00005049"/>
    </source>
</evidence>
<accession>A0A1G7T5U3</accession>
<dbReference type="NCBIfam" id="NF000996">
    <property type="entry name" value="PRK00105.1"/>
    <property type="match status" value="1"/>
</dbReference>
<dbReference type="RefSeq" id="WP_093168317.1">
    <property type="nucleotide sequence ID" value="NZ_FNCN01000003.1"/>
</dbReference>
<dbReference type="GO" id="GO:0008939">
    <property type="term" value="F:nicotinate-nucleotide-dimethylbenzimidazole phosphoribosyltransferase activity"/>
    <property type="evidence" value="ECO:0007669"/>
    <property type="project" value="UniProtKB-UniRule"/>
</dbReference>
<organism evidence="12 13">
    <name type="scientific">Sinosporangium album</name>
    <dbReference type="NCBI Taxonomy" id="504805"/>
    <lineage>
        <taxon>Bacteria</taxon>
        <taxon>Bacillati</taxon>
        <taxon>Actinomycetota</taxon>
        <taxon>Actinomycetes</taxon>
        <taxon>Streptosporangiales</taxon>
        <taxon>Streptosporangiaceae</taxon>
        <taxon>Sinosporangium</taxon>
    </lineage>
</organism>
<keyword evidence="6 11" id="KW-0169">Cobalamin biosynthesis</keyword>
<evidence type="ECO:0000256" key="3">
    <source>
        <dbReference type="ARBA" id="ARBA00007110"/>
    </source>
</evidence>
<dbReference type="GO" id="GO:0009236">
    <property type="term" value="P:cobalamin biosynthetic process"/>
    <property type="evidence" value="ECO:0007669"/>
    <property type="project" value="UniProtKB-UniRule"/>
</dbReference>
<dbReference type="InterPro" id="IPR017846">
    <property type="entry name" value="Nict_dMeBzImd_PRibTrfase_bact"/>
</dbReference>
<evidence type="ECO:0000256" key="9">
    <source>
        <dbReference type="ARBA" id="ARBA00030686"/>
    </source>
</evidence>
<evidence type="ECO:0000256" key="8">
    <source>
        <dbReference type="ARBA" id="ARBA00022679"/>
    </source>
</evidence>
<evidence type="ECO:0000256" key="11">
    <source>
        <dbReference type="HAMAP-Rule" id="MF_00230"/>
    </source>
</evidence>
<evidence type="ECO:0000313" key="12">
    <source>
        <dbReference type="EMBL" id="SDG30655.1"/>
    </source>
</evidence>
<keyword evidence="8 11" id="KW-0808">Transferase</keyword>